<dbReference type="EMBL" id="JAZDUA010000106">
    <property type="protein sequence ID" value="KAK7867904.1"/>
    <property type="molecule type" value="Genomic_DNA"/>
</dbReference>
<evidence type="ECO:0000256" key="1">
    <source>
        <dbReference type="ARBA" id="ARBA00023157"/>
    </source>
</evidence>
<dbReference type="InterPro" id="IPR018378">
    <property type="entry name" value="C-type_lectin_CS"/>
</dbReference>
<evidence type="ECO:0000313" key="6">
    <source>
        <dbReference type="Proteomes" id="UP001378592"/>
    </source>
</evidence>
<keyword evidence="6" id="KW-1185">Reference proteome</keyword>
<keyword evidence="1" id="KW-1015">Disulfide bond</keyword>
<feature type="chain" id="PRO_5042919013" description="C-type lectin domain-containing protein" evidence="3">
    <location>
        <begin position="22"/>
        <end position="334"/>
    </location>
</feature>
<feature type="region of interest" description="Disordered" evidence="2">
    <location>
        <begin position="108"/>
        <end position="192"/>
    </location>
</feature>
<accession>A0AAN9VMN7</accession>
<dbReference type="Pfam" id="PF00059">
    <property type="entry name" value="Lectin_C"/>
    <property type="match status" value="1"/>
</dbReference>
<feature type="signal peptide" evidence="3">
    <location>
        <begin position="1"/>
        <end position="21"/>
    </location>
</feature>
<dbReference type="PROSITE" id="PS00615">
    <property type="entry name" value="C_TYPE_LECTIN_1"/>
    <property type="match status" value="1"/>
</dbReference>
<evidence type="ECO:0000313" key="5">
    <source>
        <dbReference type="EMBL" id="KAK7867904.1"/>
    </source>
</evidence>
<dbReference type="InterPro" id="IPR016186">
    <property type="entry name" value="C-type_lectin-like/link_sf"/>
</dbReference>
<dbReference type="Gene3D" id="3.10.100.10">
    <property type="entry name" value="Mannose-Binding Protein A, subunit A"/>
    <property type="match status" value="1"/>
</dbReference>
<dbReference type="InterPro" id="IPR050801">
    <property type="entry name" value="Ca-Dep_Lectins_ImmuneDev"/>
</dbReference>
<name>A0AAN9VMN7_9ORTH</name>
<dbReference type="InterPro" id="IPR001304">
    <property type="entry name" value="C-type_lectin-like"/>
</dbReference>
<dbReference type="PROSITE" id="PS50041">
    <property type="entry name" value="C_TYPE_LECTIN_2"/>
    <property type="match status" value="1"/>
</dbReference>
<dbReference type="PANTHER" id="PTHR22801">
    <property type="entry name" value="LITHOSTATHINE"/>
    <property type="match status" value="1"/>
</dbReference>
<evidence type="ECO:0000256" key="2">
    <source>
        <dbReference type="SAM" id="MobiDB-lite"/>
    </source>
</evidence>
<evidence type="ECO:0000259" key="4">
    <source>
        <dbReference type="PROSITE" id="PS50041"/>
    </source>
</evidence>
<sequence length="334" mass="35178">MKGSLVGLCAVLLSLAAAVSQERLQNNDSSEDGVGGLEDAAGAAELSVLSEQNSSGHWLAKVRLLHAAGAAAEGAQMQPVHLQLQRSAHAFSDGGRTVALEATLSGKGDLAATETSERGDGAAHHGRCTRGLSGCPASTRSRRQPCPPACAPLPPLPTPASIPTSPVPPTAAPSTRPPPPPPPPLPIHTCPPPQTPVPPGYTFYPGLGHYKVHLTPVTWFEAKATCEREGAYLAVINSKEEANMVANFHIQYNIPHELLGIRVGFHDLLVEGTYYTVLGQLLSDSGFTEWHPAEPNSAGGEEDCGSLYWTAQLNDVSCFCNGTFVCELPSYQLL</sequence>
<dbReference type="SUPFAM" id="SSF56436">
    <property type="entry name" value="C-type lectin-like"/>
    <property type="match status" value="1"/>
</dbReference>
<reference evidence="5 6" key="1">
    <citation type="submission" date="2024-03" db="EMBL/GenBank/DDBJ databases">
        <title>The genome assembly and annotation of the cricket Gryllus longicercus Weissman &amp; Gray.</title>
        <authorList>
            <person name="Szrajer S."/>
            <person name="Gray D."/>
            <person name="Ylla G."/>
        </authorList>
    </citation>
    <scope>NUCLEOTIDE SEQUENCE [LARGE SCALE GENOMIC DNA]</scope>
    <source>
        <strain evidence="5">DAG 2021-001</strain>
        <tissue evidence="5">Whole body minus gut</tissue>
    </source>
</reference>
<dbReference type="AlphaFoldDB" id="A0AAN9VMN7"/>
<dbReference type="InterPro" id="IPR016187">
    <property type="entry name" value="CTDL_fold"/>
</dbReference>
<feature type="domain" description="C-type lectin" evidence="4">
    <location>
        <begin position="210"/>
        <end position="327"/>
    </location>
</feature>
<gene>
    <name evidence="5" type="ORF">R5R35_002827</name>
</gene>
<comment type="caution">
    <text evidence="5">The sequence shown here is derived from an EMBL/GenBank/DDBJ whole genome shotgun (WGS) entry which is preliminary data.</text>
</comment>
<dbReference type="Proteomes" id="UP001378592">
    <property type="component" value="Unassembled WGS sequence"/>
</dbReference>
<dbReference type="CDD" id="cd00037">
    <property type="entry name" value="CLECT"/>
    <property type="match status" value="1"/>
</dbReference>
<keyword evidence="3" id="KW-0732">Signal</keyword>
<feature type="compositionally biased region" description="Pro residues" evidence="2">
    <location>
        <begin position="145"/>
        <end position="192"/>
    </location>
</feature>
<dbReference type="SMART" id="SM00034">
    <property type="entry name" value="CLECT"/>
    <property type="match status" value="1"/>
</dbReference>
<proteinExistence type="predicted"/>
<evidence type="ECO:0000256" key="3">
    <source>
        <dbReference type="SAM" id="SignalP"/>
    </source>
</evidence>
<organism evidence="5 6">
    <name type="scientific">Gryllus longicercus</name>
    <dbReference type="NCBI Taxonomy" id="2509291"/>
    <lineage>
        <taxon>Eukaryota</taxon>
        <taxon>Metazoa</taxon>
        <taxon>Ecdysozoa</taxon>
        <taxon>Arthropoda</taxon>
        <taxon>Hexapoda</taxon>
        <taxon>Insecta</taxon>
        <taxon>Pterygota</taxon>
        <taxon>Neoptera</taxon>
        <taxon>Polyneoptera</taxon>
        <taxon>Orthoptera</taxon>
        <taxon>Ensifera</taxon>
        <taxon>Gryllidea</taxon>
        <taxon>Grylloidea</taxon>
        <taxon>Gryllidae</taxon>
        <taxon>Gryllinae</taxon>
        <taxon>Gryllus</taxon>
    </lineage>
</organism>
<protein>
    <recommendedName>
        <fullName evidence="4">C-type lectin domain-containing protein</fullName>
    </recommendedName>
</protein>
<dbReference type="PANTHER" id="PTHR22801:SF63">
    <property type="entry name" value="C-TYPE LECTIN DOMAIN-CONTAINING PROTEIN"/>
    <property type="match status" value="1"/>
</dbReference>